<dbReference type="Proteomes" id="UP000018001">
    <property type="component" value="Unassembled WGS sequence"/>
</dbReference>
<dbReference type="FunFam" id="1.20.1500.20:FF:000001">
    <property type="entry name" value="DEAD/DEAH box RNA helicase"/>
    <property type="match status" value="1"/>
</dbReference>
<dbReference type="Pfam" id="PF03810">
    <property type="entry name" value="IBN_N"/>
    <property type="match status" value="1"/>
</dbReference>
<feature type="compositionally biased region" description="Acidic residues" evidence="14">
    <location>
        <begin position="219"/>
        <end position="235"/>
    </location>
</feature>
<dbReference type="PANTHER" id="PTHR12131:SF1">
    <property type="entry name" value="ATP-DEPENDENT RNA HELICASE SUPV3L1, MITOCHONDRIAL-RELATED"/>
    <property type="match status" value="1"/>
</dbReference>
<keyword evidence="7" id="KW-0378">Hydrolase</keyword>
<keyword evidence="19" id="KW-1185">Reference proteome</keyword>
<dbReference type="InParanoid" id="V5G545"/>
<dbReference type="GO" id="GO:0005634">
    <property type="term" value="C:nucleus"/>
    <property type="evidence" value="ECO:0007669"/>
    <property type="project" value="UniProtKB-SubCell"/>
</dbReference>
<evidence type="ECO:0000259" key="16">
    <source>
        <dbReference type="PROSITE" id="PS51192"/>
    </source>
</evidence>
<dbReference type="FunFam" id="3.40.50.300:FF:000354">
    <property type="entry name" value="ATP-dependent RNA helicase SKI2"/>
    <property type="match status" value="1"/>
</dbReference>
<dbReference type="OrthoDB" id="64767at2759"/>
<dbReference type="FunFam" id="3.40.50.300:FF:000987">
    <property type="entry name" value="DEAD/DEAH box RNA helicase"/>
    <property type="match status" value="1"/>
</dbReference>
<dbReference type="Pfam" id="PF08506">
    <property type="entry name" value="Cse1"/>
    <property type="match status" value="1"/>
</dbReference>
<dbReference type="Pfam" id="PF13234">
    <property type="entry name" value="MTR4_beta-barrel"/>
    <property type="match status" value="1"/>
</dbReference>
<dbReference type="PROSITE" id="PS51194">
    <property type="entry name" value="HELICASE_CTER"/>
    <property type="match status" value="1"/>
</dbReference>
<dbReference type="Pfam" id="PF00270">
    <property type="entry name" value="DEAD"/>
    <property type="match status" value="1"/>
</dbReference>
<dbReference type="SMART" id="SM00913">
    <property type="entry name" value="IBN_N"/>
    <property type="match status" value="1"/>
</dbReference>
<dbReference type="EMBL" id="BAUL01000144">
    <property type="protein sequence ID" value="GAD95977.1"/>
    <property type="molecule type" value="Genomic_DNA"/>
</dbReference>
<feature type="compositionally biased region" description="Acidic residues" evidence="14">
    <location>
        <begin position="254"/>
        <end position="271"/>
    </location>
</feature>
<evidence type="ECO:0000256" key="10">
    <source>
        <dbReference type="ARBA" id="ARBA00022884"/>
    </source>
</evidence>
<evidence type="ECO:0000256" key="7">
    <source>
        <dbReference type="ARBA" id="ARBA00022801"/>
    </source>
</evidence>
<dbReference type="InterPro" id="IPR012961">
    <property type="entry name" value="Ski2/MTR4_C"/>
</dbReference>
<dbReference type="Pfam" id="PF00271">
    <property type="entry name" value="Helicase_C"/>
    <property type="match status" value="1"/>
</dbReference>
<dbReference type="PANTHER" id="PTHR12131">
    <property type="entry name" value="ATP-DEPENDENT RNA AND DNA HELICASE"/>
    <property type="match status" value="1"/>
</dbReference>
<dbReference type="InterPro" id="IPR050699">
    <property type="entry name" value="RNA-DNA_Helicase"/>
</dbReference>
<comment type="similarity">
    <text evidence="3">Belongs to the helicase family. SKI2 subfamily.</text>
</comment>
<evidence type="ECO:0000256" key="9">
    <source>
        <dbReference type="ARBA" id="ARBA00022840"/>
    </source>
</evidence>
<comment type="subcellular location">
    <subcellularLocation>
        <location evidence="2">Cytoplasm</location>
    </subcellularLocation>
    <subcellularLocation>
        <location evidence="1">Nucleus</location>
    </subcellularLocation>
</comment>
<dbReference type="InterPro" id="IPR025696">
    <property type="entry name" value="Beta-barrel_MTR4"/>
</dbReference>
<feature type="compositionally biased region" description="Basic and acidic residues" evidence="14">
    <location>
        <begin position="2401"/>
        <end position="2413"/>
    </location>
</feature>
<keyword evidence="9" id="KW-0067">ATP-binding</keyword>
<evidence type="ECO:0000256" key="12">
    <source>
        <dbReference type="ARBA" id="ARBA00023242"/>
    </source>
</evidence>
<feature type="compositionally biased region" description="Basic and acidic residues" evidence="14">
    <location>
        <begin position="236"/>
        <end position="253"/>
    </location>
</feature>
<feature type="coiled-coil region" evidence="13">
    <location>
        <begin position="35"/>
        <end position="62"/>
    </location>
</feature>
<dbReference type="GO" id="GO:0003723">
    <property type="term" value="F:RNA binding"/>
    <property type="evidence" value="ECO:0007669"/>
    <property type="project" value="UniProtKB-KW"/>
</dbReference>
<dbReference type="GO" id="GO:0004386">
    <property type="term" value="F:helicase activity"/>
    <property type="evidence" value="ECO:0007669"/>
    <property type="project" value="UniProtKB-KW"/>
</dbReference>
<organism evidence="18 19">
    <name type="scientific">Byssochlamys spectabilis (strain No. 5 / NBRC 109023)</name>
    <name type="common">Paecilomyces variotii</name>
    <dbReference type="NCBI Taxonomy" id="1356009"/>
    <lineage>
        <taxon>Eukaryota</taxon>
        <taxon>Fungi</taxon>
        <taxon>Dikarya</taxon>
        <taxon>Ascomycota</taxon>
        <taxon>Pezizomycotina</taxon>
        <taxon>Eurotiomycetes</taxon>
        <taxon>Eurotiomycetidae</taxon>
        <taxon>Eurotiales</taxon>
        <taxon>Thermoascaceae</taxon>
        <taxon>Paecilomyces</taxon>
    </lineage>
</organism>
<feature type="domain" description="Helicase C-terminal" evidence="17">
    <location>
        <begin position="652"/>
        <end position="822"/>
    </location>
</feature>
<feature type="region of interest" description="Disordered" evidence="14">
    <location>
        <begin position="2364"/>
        <end position="2434"/>
    </location>
</feature>
<dbReference type="GO" id="GO:0070478">
    <property type="term" value="P:nuclear-transcribed mRNA catabolic process, 3'-5' exonucleolytic nonsense-mediated decay"/>
    <property type="evidence" value="ECO:0007669"/>
    <property type="project" value="TreeGrafter"/>
</dbReference>
<feature type="compositionally biased region" description="Low complexity" evidence="14">
    <location>
        <begin position="544"/>
        <end position="559"/>
    </location>
</feature>
<evidence type="ECO:0000313" key="19">
    <source>
        <dbReference type="Proteomes" id="UP000018001"/>
    </source>
</evidence>
<feature type="compositionally biased region" description="Low complexity" evidence="14">
    <location>
        <begin position="601"/>
        <end position="612"/>
    </location>
</feature>
<dbReference type="InterPro" id="IPR014001">
    <property type="entry name" value="Helicase_ATP-bd"/>
</dbReference>
<dbReference type="InterPro" id="IPR027417">
    <property type="entry name" value="P-loop_NTPase"/>
</dbReference>
<dbReference type="GO" id="GO:0031267">
    <property type="term" value="F:small GTPase binding"/>
    <property type="evidence" value="ECO:0007669"/>
    <property type="project" value="InterPro"/>
</dbReference>
<evidence type="ECO:0000256" key="13">
    <source>
        <dbReference type="SAM" id="Coils"/>
    </source>
</evidence>
<proteinExistence type="inferred from homology"/>
<dbReference type="HOGENOM" id="CLU_000934_0_0_1"/>
<dbReference type="PROSITE" id="PS51192">
    <property type="entry name" value="HELICASE_ATP_BIND_1"/>
    <property type="match status" value="1"/>
</dbReference>
<keyword evidence="11" id="KW-0653">Protein transport</keyword>
<dbReference type="InterPro" id="IPR011545">
    <property type="entry name" value="DEAD/DEAH_box_helicase_dom"/>
</dbReference>
<comment type="caution">
    <text evidence="18">The sequence shown here is derived from an EMBL/GenBank/DDBJ whole genome shotgun (WGS) entry which is preliminary data.</text>
</comment>
<evidence type="ECO:0000256" key="3">
    <source>
        <dbReference type="ARBA" id="ARBA00010140"/>
    </source>
</evidence>
<reference evidence="19" key="1">
    <citation type="journal article" date="2014" name="Genome Announc.">
        <title>Draft genome sequence of the formaldehyde-resistant fungus Byssochlamys spectabilis No. 5 (anamorph Paecilomyces variotii No. 5) (NBRC109023).</title>
        <authorList>
            <person name="Oka T."/>
            <person name="Ekino K."/>
            <person name="Fukuda K."/>
            <person name="Nomura Y."/>
        </authorList>
    </citation>
    <scope>NUCLEOTIDE SEQUENCE [LARGE SCALE GENOMIC DNA]</scope>
    <source>
        <strain evidence="19">No. 5 / NBRC 109023</strain>
    </source>
</reference>
<evidence type="ECO:0000259" key="15">
    <source>
        <dbReference type="PROSITE" id="PS50166"/>
    </source>
</evidence>
<feature type="compositionally biased region" description="Acidic residues" evidence="14">
    <location>
        <begin position="2204"/>
        <end position="2221"/>
    </location>
</feature>
<gene>
    <name evidence="18" type="ORF">PVAR5_4625</name>
</gene>
<keyword evidence="8 18" id="KW-0347">Helicase</keyword>
<dbReference type="InterPro" id="IPR013713">
    <property type="entry name" value="XPO2_central"/>
</dbReference>
<feature type="region of interest" description="Disordered" evidence="14">
    <location>
        <begin position="213"/>
        <end position="271"/>
    </location>
</feature>
<dbReference type="GO" id="GO:0016787">
    <property type="term" value="F:hydrolase activity"/>
    <property type="evidence" value="ECO:0007669"/>
    <property type="project" value="UniProtKB-KW"/>
</dbReference>
<keyword evidence="12" id="KW-0539">Nucleus</keyword>
<evidence type="ECO:0000256" key="1">
    <source>
        <dbReference type="ARBA" id="ARBA00004123"/>
    </source>
</evidence>
<keyword evidence="10" id="KW-0694">RNA-binding</keyword>
<dbReference type="InterPro" id="IPR001650">
    <property type="entry name" value="Helicase_C-like"/>
</dbReference>
<evidence type="ECO:0000256" key="6">
    <source>
        <dbReference type="ARBA" id="ARBA00022741"/>
    </source>
</evidence>
<dbReference type="InterPro" id="IPR001494">
    <property type="entry name" value="Importin-beta_N"/>
</dbReference>
<dbReference type="Gene3D" id="1.10.3380.30">
    <property type="match status" value="1"/>
</dbReference>
<dbReference type="GO" id="GO:0006886">
    <property type="term" value="P:intracellular protein transport"/>
    <property type="evidence" value="ECO:0007669"/>
    <property type="project" value="InterPro"/>
</dbReference>
<dbReference type="Gene3D" id="1.25.10.10">
    <property type="entry name" value="Leucine-rich Repeat Variant"/>
    <property type="match status" value="1"/>
</dbReference>
<evidence type="ECO:0000256" key="14">
    <source>
        <dbReference type="SAM" id="MobiDB-lite"/>
    </source>
</evidence>
<sequence>MTVDALTSSLEQLRLQAGKLDSTAIDNLIERENEVEDSVRSRKRARQSADELKAELENEFLTPSPRFSPEWLNRLQKRWDVSTDYTDLFEIAPTQTRTVIRFTREGLEGRVTGYREVTVPAASATAKNSTSLLRRPANRSDFVRGAAGFFPFAPGGLDGVEAIAEMEADSQATGDWQRSSGKKSGLDRIINFGTEGGLLEIPPGFSRGLKFEKAKSKEAEEDDRDVENTLEQEESDLIRDKEESPAEVERKPEAEEEEGEQSEEEEEEDIDSLLPVEFPALEPRGQLLPGTIKKGGREWAHVVDVNKDIPNFHELVPDMAREWPFELDTFQKEAVYHLEGGDSVFVAAHTSAGKTVVAEYAIALAAKHMTKAIYTSPIKALSNQKFRDFRNTFDDVGILTGDVQISPEASCLIMTTEILRSMLYRGADLIRDVEFVIFDEVHYVNDLERGVVWEEVIIMLPEHVTLILLSATVPNTYEFASWVGRTKKKDIYVISTPKRPVPLEHYLWAGKGMHKIVDSNKRFLEQGWKEADNILSGRDKIKAQKAAEAQAQSQASQRGGQQGRGRGQAPRGNAQRGGGQRGGAQQRGRGQPSTRGSGNIARTGRGTGRTTAAQDRNLWVHLVQHLRKENLLPACIFVFSKKRCEENADSLSNQDFCTASEKSAIHMVIEKSLTRLKAEDRQLPQILRLRELLSRGVAVHHGGLLPIMKEIVEILFARTLVKVLFATETFAMGLNLPTRTVVFSGFRKHDGKAFRDLLPGEYTQMAGRAGRRGLDTVGSVIIVAAGRDEAPPAGTLRKMILGDPTKLRSQFRLTYNMILNLLRVEALKIEEMIKRSFSENATQALLPEHEKQVQLSEASLAKIKREPCSICDMDLAACHQASMEYEKLTSELHVGLTASPVGRRLFAPKRLIVYRKEGIRTAGIIVREGVSTAGPVPSIQVLEIGSLSAKREPSDILPFLPTFRHLFRSLPTRSADMTLKTVRIPLTDLECVTNTMVKIGGPIWYLNIKKEAVKFGDKILSELCSTWSSETWDELDWSRVKELQVRDILEKRQAQAAIAQSCQCLGCPDFLKHFEMQHDEWQVKENISQLKQLMSDQNLQLLPDYQQRIQVLKDLGFIDEECRVQLKGKVACEIHSADELVLTELILENVLAEYEPEEIVALLSAFVFQEKTEHVPTLTPRLERGKEAIIRISDKVNDYQIQHQVILSSEDSNDFASKPRFSLVEVVYEWAKGMSFNRITDLTDVMEGTIVRVITRLDETCREVKSAAKLVGDPSLYAKMQQAQEMIKRDVIFAASLCEMDVAALRDRIQATLDSNADTRRQAEIDLKYAENQPGFANALLDILQAEQINAVQLSAGVYLKNRVTRGWAPVEENPLRKPIPEDERPAFRERLISVLASSPPNVRAQLVPILQKVLQYDFPEKWPGFLEITLQLLGTNDANSVFAGLQCLLAICRVYRFKAGDNRADFDKIVEHSFPQLLNIGTRLVDEESLEAAEMLRIVVKAYKHAIYFELPPHLKSHQGTVDWCTLFLRIIAKTPPANAMGEDVEARELNHWWKCKKWSYANLNRLFIRYGNPTTITKTSAPDYTQFAKSFITTFAPEILKGYLQEIDKWVSKGQWLSKPSLSYTLIFLEECVKPKAMWDHLKPHMENLIAHLIFPIMCQSDEDIELFQSDPPEYLHRKLNYYEEVSSPDVAATNFLVALTKSRKKQTFAILTFINGVVSRYESAPDDQKQPREKEGALRMIGSLASVILGKKSPIAEQVEYFFVRHVFPEFRSPHGFLRARACDTLEKFEQLDFQDPNNLMVIYRNILECMTDPELPVRVEAALALQPLIRHDVIRTSMQQNIPQIMQQLLKLANEVDVDALANVMEDFVEVFSTELTPFAVALSEQLRDTYMRIVGELLERNATKGDEDGYGEFLDDKSITALGVLQTIGTLILTLESTPDVLLHLETILMPVITITLENKLYDLYNEIFEIIDSCTFAAKSISPTMWQAFELIHKTFKGGAELYLEDMLPALDNFVTYGAESLVQNPAYLAAIVGMVEDIFHDDKVGGVDRICGCKLAETVMLNLRGYIDQYIPVFIDLAMNVINNGEARTKSYRIHLMEMVINAIYYNPLLAIQVLESKGWTNKFFSAWFSNIDNFRRVHDKKLSIAAISALLTIKASDVPPSVQQGWPRLLQGVTRLFQTLPAAIKHREEATQESDFTLDDEAEEFDEDNDWGEVEWTEGDEAEGGLDGDVADESAAYLEFLNQEAQKFGSFADDDDDDELDEESLLETPLDKVEPYGLFKHVLINLQQEQPQLYETLTKILNPEEQQIMQGVIQEADAKALAAANAEAAGGLPANGTTAPQSQVNTLNLLLHTMSAQRTGRQSPDPERQSGAQQQDVPASGHTRPEQAPSPEHAQKSSNETKEHVLQSNPVHPLEKIEAEKFSKTH</sequence>
<dbReference type="FunCoup" id="V5G545">
    <property type="interactions" value="857"/>
</dbReference>
<dbReference type="SMART" id="SM00490">
    <property type="entry name" value="HELICc"/>
    <property type="match status" value="1"/>
</dbReference>
<dbReference type="InterPro" id="IPR016024">
    <property type="entry name" value="ARM-type_fold"/>
</dbReference>
<dbReference type="SMART" id="SM01142">
    <property type="entry name" value="DSHCT"/>
    <property type="match status" value="1"/>
</dbReference>
<feature type="region of interest" description="Disordered" evidence="14">
    <location>
        <begin position="541"/>
        <end position="612"/>
    </location>
</feature>
<evidence type="ECO:0000259" key="17">
    <source>
        <dbReference type="PROSITE" id="PS51194"/>
    </source>
</evidence>
<dbReference type="Pfam" id="PF17911">
    <property type="entry name" value="Ski2_N"/>
    <property type="match status" value="1"/>
</dbReference>
<dbReference type="GO" id="GO:0055087">
    <property type="term" value="C:Ski complex"/>
    <property type="evidence" value="ECO:0007669"/>
    <property type="project" value="TreeGrafter"/>
</dbReference>
<dbReference type="Pfam" id="PF08148">
    <property type="entry name" value="DSHCT"/>
    <property type="match status" value="1"/>
</dbReference>
<dbReference type="eggNOG" id="KOG0947">
    <property type="taxonomic scope" value="Eukaryota"/>
</dbReference>
<keyword evidence="4" id="KW-0813">Transport</keyword>
<keyword evidence="6" id="KW-0547">Nucleotide-binding</keyword>
<protein>
    <submittedName>
        <fullName evidence="18">DEAD/DEAH box RNA helicase (Ski2), putative</fullName>
    </submittedName>
</protein>
<keyword evidence="5" id="KW-0963">Cytoplasm</keyword>
<feature type="region of interest" description="Disordered" evidence="14">
    <location>
        <begin position="2195"/>
        <end position="2221"/>
    </location>
</feature>
<dbReference type="InterPro" id="IPR040801">
    <property type="entry name" value="Ski2_N"/>
</dbReference>
<evidence type="ECO:0000313" key="18">
    <source>
        <dbReference type="EMBL" id="GAD95977.1"/>
    </source>
</evidence>
<dbReference type="FunFam" id="1.10.3380.30:FF:000001">
    <property type="entry name" value="Ski2 ATP-dependent RNA helicase"/>
    <property type="match status" value="1"/>
</dbReference>
<evidence type="ECO:0000256" key="2">
    <source>
        <dbReference type="ARBA" id="ARBA00004496"/>
    </source>
</evidence>
<dbReference type="InterPro" id="IPR011989">
    <property type="entry name" value="ARM-like"/>
</dbReference>
<accession>V5G545</accession>
<keyword evidence="13" id="KW-0175">Coiled coil</keyword>
<evidence type="ECO:0000256" key="8">
    <source>
        <dbReference type="ARBA" id="ARBA00022806"/>
    </source>
</evidence>
<dbReference type="SMART" id="SM00487">
    <property type="entry name" value="DEXDc"/>
    <property type="match status" value="1"/>
</dbReference>
<dbReference type="Gene3D" id="3.40.50.300">
    <property type="entry name" value="P-loop containing nucleotide triphosphate hydrolases"/>
    <property type="match status" value="2"/>
</dbReference>
<evidence type="ECO:0000256" key="5">
    <source>
        <dbReference type="ARBA" id="ARBA00022490"/>
    </source>
</evidence>
<evidence type="ECO:0000256" key="4">
    <source>
        <dbReference type="ARBA" id="ARBA00022448"/>
    </source>
</evidence>
<dbReference type="SUPFAM" id="SSF52540">
    <property type="entry name" value="P-loop containing nucleoside triphosphate hydrolases"/>
    <property type="match status" value="1"/>
</dbReference>
<dbReference type="FunFam" id="1.25.10.10:FF:000244">
    <property type="entry name" value="Nonsense-mediated mRNA decay protein"/>
    <property type="match status" value="1"/>
</dbReference>
<dbReference type="GO" id="GO:0005524">
    <property type="term" value="F:ATP binding"/>
    <property type="evidence" value="ECO:0007669"/>
    <property type="project" value="UniProtKB-KW"/>
</dbReference>
<feature type="compositionally biased region" description="Basic and acidic residues" evidence="14">
    <location>
        <begin position="2421"/>
        <end position="2434"/>
    </location>
</feature>
<dbReference type="PROSITE" id="PS50166">
    <property type="entry name" value="IMPORTIN_B_NT"/>
    <property type="match status" value="1"/>
</dbReference>
<dbReference type="CDD" id="cd18795">
    <property type="entry name" value="SF2_C_Ski2"/>
    <property type="match status" value="1"/>
</dbReference>
<feature type="domain" description="Importin N-terminal" evidence="15">
    <location>
        <begin position="1323"/>
        <end position="1398"/>
    </location>
</feature>
<dbReference type="Pfam" id="PF21408">
    <property type="entry name" value="MTR4-like_stalk"/>
    <property type="match status" value="1"/>
</dbReference>
<dbReference type="InterPro" id="IPR048392">
    <property type="entry name" value="MTR4-like_stalk"/>
</dbReference>
<dbReference type="Gene3D" id="1.20.1500.20">
    <property type="match status" value="1"/>
</dbReference>
<name>V5G545_BYSSN</name>
<feature type="domain" description="Helicase ATP-binding" evidence="16">
    <location>
        <begin position="335"/>
        <end position="491"/>
    </location>
</feature>
<dbReference type="SUPFAM" id="SSF48371">
    <property type="entry name" value="ARM repeat"/>
    <property type="match status" value="1"/>
</dbReference>
<evidence type="ECO:0000256" key="11">
    <source>
        <dbReference type="ARBA" id="ARBA00022927"/>
    </source>
</evidence>
<dbReference type="eggNOG" id="KOG1991">
    <property type="taxonomic scope" value="Eukaryota"/>
</dbReference>